<gene>
    <name evidence="4" type="ORF">EYC80_007339</name>
</gene>
<evidence type="ECO:0000256" key="1">
    <source>
        <dbReference type="ARBA" id="ARBA00010835"/>
    </source>
</evidence>
<dbReference type="GO" id="GO:0005762">
    <property type="term" value="C:mitochondrial large ribosomal subunit"/>
    <property type="evidence" value="ECO:0007669"/>
    <property type="project" value="TreeGrafter"/>
</dbReference>
<dbReference type="GO" id="GO:0070126">
    <property type="term" value="P:mitochondrial translational termination"/>
    <property type="evidence" value="ECO:0007669"/>
    <property type="project" value="TreeGrafter"/>
</dbReference>
<feature type="domain" description="Prokaryotic-type class I peptide chain release factors" evidence="3">
    <location>
        <begin position="71"/>
        <end position="203"/>
    </location>
</feature>
<comment type="caution">
    <text evidence="4">The sequence shown here is derived from an EMBL/GenBank/DDBJ whole genome shotgun (WGS) entry which is preliminary data.</text>
</comment>
<name>A0A5N6JVI8_MONLA</name>
<dbReference type="PANTHER" id="PTHR11075">
    <property type="entry name" value="PEPTIDE CHAIN RELEASE FACTOR"/>
    <property type="match status" value="1"/>
</dbReference>
<organism evidence="4 5">
    <name type="scientific">Monilinia laxa</name>
    <name type="common">Brown rot fungus</name>
    <name type="synonym">Sclerotinia laxa</name>
    <dbReference type="NCBI Taxonomy" id="61186"/>
    <lineage>
        <taxon>Eukaryota</taxon>
        <taxon>Fungi</taxon>
        <taxon>Dikarya</taxon>
        <taxon>Ascomycota</taxon>
        <taxon>Pezizomycotina</taxon>
        <taxon>Leotiomycetes</taxon>
        <taxon>Helotiales</taxon>
        <taxon>Sclerotiniaceae</taxon>
        <taxon>Monilinia</taxon>
    </lineage>
</organism>
<accession>A0A5N6JVI8</accession>
<dbReference type="Proteomes" id="UP000326757">
    <property type="component" value="Unassembled WGS sequence"/>
</dbReference>
<evidence type="ECO:0000256" key="2">
    <source>
        <dbReference type="SAM" id="MobiDB-lite"/>
    </source>
</evidence>
<dbReference type="OrthoDB" id="270639at2759"/>
<dbReference type="Gene3D" id="3.30.160.20">
    <property type="match status" value="1"/>
</dbReference>
<evidence type="ECO:0000259" key="3">
    <source>
        <dbReference type="Pfam" id="PF00472"/>
    </source>
</evidence>
<dbReference type="InterPro" id="IPR000352">
    <property type="entry name" value="Pep_chain_release_fac_I"/>
</dbReference>
<evidence type="ECO:0000313" key="5">
    <source>
        <dbReference type="Proteomes" id="UP000326757"/>
    </source>
</evidence>
<dbReference type="InterPro" id="IPR045853">
    <property type="entry name" value="Pep_chain_release_fac_I_sf"/>
</dbReference>
<sequence>MYCSSAFVQLTAKLLQPSFQVIKQPTCVLSFQAKPILSNLDLKACKFYSVQSTDEAEYEVARKWYSEFNDSTIPKKIAKTTYVHSGGAGGQKVNKTASKANTIWSMKDLEAILPSIISKGLRRGTHYVKNTDGIQIQCDSSRNRSNNQEETHQRLYEEIKHIYKTTVPGKASVEQQQRVKHLQASANIARLKMKKQHADKKKSRSGGKSGGDF</sequence>
<keyword evidence="5" id="KW-1185">Reference proteome</keyword>
<dbReference type="Pfam" id="PF00472">
    <property type="entry name" value="RF-1"/>
    <property type="match status" value="1"/>
</dbReference>
<dbReference type="SUPFAM" id="SSF75620">
    <property type="entry name" value="Release factor"/>
    <property type="match status" value="1"/>
</dbReference>
<feature type="compositionally biased region" description="Basic residues" evidence="2">
    <location>
        <begin position="191"/>
        <end position="205"/>
    </location>
</feature>
<feature type="region of interest" description="Disordered" evidence="2">
    <location>
        <begin position="190"/>
        <end position="213"/>
    </location>
</feature>
<proteinExistence type="inferred from homology"/>
<evidence type="ECO:0000313" key="4">
    <source>
        <dbReference type="EMBL" id="KAB8292975.1"/>
    </source>
</evidence>
<dbReference type="GO" id="GO:0016150">
    <property type="term" value="F:translation release factor activity, codon nonspecific"/>
    <property type="evidence" value="ECO:0007669"/>
    <property type="project" value="TreeGrafter"/>
</dbReference>
<protein>
    <recommendedName>
        <fullName evidence="3">Prokaryotic-type class I peptide chain release factors domain-containing protein</fullName>
    </recommendedName>
</protein>
<dbReference type="AlphaFoldDB" id="A0A5N6JVI8"/>
<dbReference type="EMBL" id="VIGI01000012">
    <property type="protein sequence ID" value="KAB8292975.1"/>
    <property type="molecule type" value="Genomic_DNA"/>
</dbReference>
<dbReference type="InterPro" id="IPR052104">
    <property type="entry name" value="Mito_Release_Factor_mL62"/>
</dbReference>
<dbReference type="GO" id="GO:0004045">
    <property type="term" value="F:peptidyl-tRNA hydrolase activity"/>
    <property type="evidence" value="ECO:0007669"/>
    <property type="project" value="TreeGrafter"/>
</dbReference>
<reference evidence="4 5" key="1">
    <citation type="submission" date="2019-06" db="EMBL/GenBank/DDBJ databases">
        <title>Genome Sequence of the Brown Rot Fungal Pathogen Monilinia laxa.</title>
        <authorList>
            <person name="De Miccolis Angelini R.M."/>
            <person name="Landi L."/>
            <person name="Abate D."/>
            <person name="Pollastro S."/>
            <person name="Romanazzi G."/>
            <person name="Faretra F."/>
        </authorList>
    </citation>
    <scope>NUCLEOTIDE SEQUENCE [LARGE SCALE GENOMIC DNA]</scope>
    <source>
        <strain evidence="4 5">Mlax316</strain>
    </source>
</reference>
<dbReference type="PANTHER" id="PTHR11075:SF54">
    <property type="entry name" value="LARGE RIBOSOMAL SUBUNIT PROTEIN ML62"/>
    <property type="match status" value="1"/>
</dbReference>
<comment type="similarity">
    <text evidence="1">Belongs to the prokaryotic/mitochondrial release factor family.</text>
</comment>